<comment type="caution">
    <text evidence="8">The sequence shown here is derived from an EMBL/GenBank/DDBJ whole genome shotgun (WGS) entry which is preliminary data.</text>
</comment>
<dbReference type="Gene3D" id="3.30.450.40">
    <property type="match status" value="1"/>
</dbReference>
<evidence type="ECO:0000313" key="9">
    <source>
        <dbReference type="Proteomes" id="UP000013047"/>
    </source>
</evidence>
<dbReference type="Pfam" id="PF01590">
    <property type="entry name" value="GAF"/>
    <property type="match status" value="1"/>
</dbReference>
<dbReference type="Pfam" id="PF25601">
    <property type="entry name" value="AAA_lid_14"/>
    <property type="match status" value="1"/>
</dbReference>
<dbReference type="InterPro" id="IPR025662">
    <property type="entry name" value="Sigma_54_int_dom_ATP-bd_1"/>
</dbReference>
<evidence type="ECO:0000256" key="3">
    <source>
        <dbReference type="ARBA" id="ARBA00023015"/>
    </source>
</evidence>
<feature type="domain" description="Sigma-54 factor interaction" evidence="7">
    <location>
        <begin position="346"/>
        <end position="575"/>
    </location>
</feature>
<dbReference type="Gene3D" id="1.10.10.60">
    <property type="entry name" value="Homeodomain-like"/>
    <property type="match status" value="1"/>
</dbReference>
<protein>
    <submittedName>
        <fullName evidence="8">Fis family GAF modulated sigma-54 specific transcriptional regulator</fullName>
    </submittedName>
</protein>
<dbReference type="InterPro" id="IPR058031">
    <property type="entry name" value="AAA_lid_NorR"/>
</dbReference>
<dbReference type="SUPFAM" id="SSF52540">
    <property type="entry name" value="P-loop containing nucleoside triphosphate hydrolases"/>
    <property type="match status" value="1"/>
</dbReference>
<dbReference type="InterPro" id="IPR002078">
    <property type="entry name" value="Sigma_54_int"/>
</dbReference>
<dbReference type="InterPro" id="IPR003018">
    <property type="entry name" value="GAF"/>
</dbReference>
<evidence type="ECO:0000313" key="8">
    <source>
        <dbReference type="EMBL" id="ENO96599.1"/>
    </source>
</evidence>
<keyword evidence="9" id="KW-1185">Reference proteome</keyword>
<keyword evidence="2" id="KW-0067">ATP-binding</keyword>
<dbReference type="Gene3D" id="3.40.50.300">
    <property type="entry name" value="P-loop containing nucleotide triphosphate hydrolases"/>
    <property type="match status" value="1"/>
</dbReference>
<keyword evidence="5" id="KW-0804">Transcription</keyword>
<evidence type="ECO:0000259" key="7">
    <source>
        <dbReference type="PROSITE" id="PS50045"/>
    </source>
</evidence>
<dbReference type="GO" id="GO:0043565">
    <property type="term" value="F:sequence-specific DNA binding"/>
    <property type="evidence" value="ECO:0007669"/>
    <property type="project" value="InterPro"/>
</dbReference>
<dbReference type="SUPFAM" id="SSF55781">
    <property type="entry name" value="GAF domain-like"/>
    <property type="match status" value="1"/>
</dbReference>
<dbReference type="EMBL" id="AMXF01000095">
    <property type="protein sequence ID" value="ENO96599.1"/>
    <property type="molecule type" value="Genomic_DNA"/>
</dbReference>
<dbReference type="InterPro" id="IPR009057">
    <property type="entry name" value="Homeodomain-like_sf"/>
</dbReference>
<keyword evidence="1" id="KW-0547">Nucleotide-binding</keyword>
<dbReference type="InterPro" id="IPR025944">
    <property type="entry name" value="Sigma_54_int_dom_CS"/>
</dbReference>
<dbReference type="PROSITE" id="PS00688">
    <property type="entry name" value="SIGMA54_INTERACT_3"/>
    <property type="match status" value="1"/>
</dbReference>
<dbReference type="PROSITE" id="PS00676">
    <property type="entry name" value="SIGMA54_INTERACT_2"/>
    <property type="match status" value="1"/>
</dbReference>
<evidence type="ECO:0000256" key="5">
    <source>
        <dbReference type="ARBA" id="ARBA00023163"/>
    </source>
</evidence>
<dbReference type="RefSeq" id="WP_004365108.1">
    <property type="nucleotide sequence ID" value="NZ_AMXF01000095.1"/>
</dbReference>
<evidence type="ECO:0000256" key="2">
    <source>
        <dbReference type="ARBA" id="ARBA00022840"/>
    </source>
</evidence>
<dbReference type="GO" id="GO:0005524">
    <property type="term" value="F:ATP binding"/>
    <property type="evidence" value="ECO:0007669"/>
    <property type="project" value="UniProtKB-KW"/>
</dbReference>
<sequence length="691" mass="73947">MVDNTVRAAQAAVVESLRRQFSSSGQVPDAGLPIPVLRSWARCQRLGLDMGERVRPPSTTRGDLMVARERSAALLAHASGVMEHLHEQIRSSGSMVLLADASGMILHGIGDPAFVDRASRVVLQAGANWSECERGTNAIGASLIERAPVEVLGAEHYLDCNGVLTCSAAPIFDWRGELLGALDISGDHRSHQPHTLGLARMGVRLVERRLFESEHARHALLSFHPRPEGVGCLQEGLLAIDPDGEIVAADRQARALLGVDERRVAGLGNFSNLFRGGFGTLIGRAARDPAALVELELRSGARVHVRVRVSPAWQAGAQAAPASAARVVATPDPSRSARGRVTLEALSTGDPALQFALDRCARIVGRNIPILIQGESGSGKELLARACHNSGPRADGPFVAVNCAAIPENLIESELFGYVGGAFTGARKEGAVGRIQQAHGGTLFLDEIGDMPLAMQARLLRVLQERCVQPVGAGSAVPVDIALLCATHRQLGEQVKAGRFREDLYYRVNGLSVQLPPLRARSDLQRIVRRLLDGSSHHPAPTGVEAAPETMAILAAYPWPGNIRQLQNVLEVALALLDEGETRILPLHLPEEVLQAAGEASPYSTASHSVPPRSGSLHSVSSLSPLPLSEREARPARLADDPDLLPLRRARALDDDAIRAAIARFDGNLSAAARHLGVARNTLYRRMGRPF</sequence>
<evidence type="ECO:0000256" key="4">
    <source>
        <dbReference type="ARBA" id="ARBA00023125"/>
    </source>
</evidence>
<dbReference type="AlphaFoldDB" id="N6ZWU1"/>
<feature type="compositionally biased region" description="Low complexity" evidence="6">
    <location>
        <begin position="611"/>
        <end position="628"/>
    </location>
</feature>
<dbReference type="Proteomes" id="UP000013047">
    <property type="component" value="Unassembled WGS sequence"/>
</dbReference>
<dbReference type="CDD" id="cd00009">
    <property type="entry name" value="AAA"/>
    <property type="match status" value="1"/>
</dbReference>
<dbReference type="PANTHER" id="PTHR32071:SF77">
    <property type="entry name" value="TRANSCRIPTIONAL REGULATORY PROTEIN"/>
    <property type="match status" value="1"/>
</dbReference>
<dbReference type="OrthoDB" id="9761705at2"/>
<keyword evidence="3" id="KW-0805">Transcription regulation</keyword>
<gene>
    <name evidence="8" type="ORF">C667_13095</name>
</gene>
<dbReference type="Pfam" id="PF00158">
    <property type="entry name" value="Sigma54_activat"/>
    <property type="match status" value="1"/>
</dbReference>
<name>N6ZWU1_9RHOO</name>
<evidence type="ECO:0000256" key="1">
    <source>
        <dbReference type="ARBA" id="ARBA00022741"/>
    </source>
</evidence>
<dbReference type="GO" id="GO:0006355">
    <property type="term" value="P:regulation of DNA-templated transcription"/>
    <property type="evidence" value="ECO:0007669"/>
    <property type="project" value="InterPro"/>
</dbReference>
<feature type="region of interest" description="Disordered" evidence="6">
    <location>
        <begin position="600"/>
        <end position="637"/>
    </location>
</feature>
<proteinExistence type="predicted"/>
<reference evidence="8 9" key="1">
    <citation type="submission" date="2012-09" db="EMBL/GenBank/DDBJ databases">
        <title>Draft Genome Sequences of 6 Strains from Genus Thauera.</title>
        <authorList>
            <person name="Liu B."/>
            <person name="Shapleigh J.P."/>
            <person name="Frostegard A.H."/>
        </authorList>
    </citation>
    <scope>NUCLEOTIDE SEQUENCE [LARGE SCALE GENOMIC DNA]</scope>
    <source>
        <strain evidence="8 9">B4P</strain>
    </source>
</reference>
<dbReference type="InterPro" id="IPR027417">
    <property type="entry name" value="P-loop_NTPase"/>
</dbReference>
<dbReference type="InterPro" id="IPR002197">
    <property type="entry name" value="HTH_Fis"/>
</dbReference>
<dbReference type="PROSITE" id="PS00675">
    <property type="entry name" value="SIGMA54_INTERACT_1"/>
    <property type="match status" value="1"/>
</dbReference>
<dbReference type="Pfam" id="PF02954">
    <property type="entry name" value="HTH_8"/>
    <property type="match status" value="1"/>
</dbReference>
<dbReference type="SUPFAM" id="SSF46689">
    <property type="entry name" value="Homeodomain-like"/>
    <property type="match status" value="1"/>
</dbReference>
<dbReference type="Gene3D" id="1.10.8.60">
    <property type="match status" value="1"/>
</dbReference>
<dbReference type="PANTHER" id="PTHR32071">
    <property type="entry name" value="TRANSCRIPTIONAL REGULATORY PROTEIN"/>
    <property type="match status" value="1"/>
</dbReference>
<keyword evidence="4" id="KW-0238">DNA-binding</keyword>
<dbReference type="InterPro" id="IPR029016">
    <property type="entry name" value="GAF-like_dom_sf"/>
</dbReference>
<dbReference type="SMART" id="SM00382">
    <property type="entry name" value="AAA"/>
    <property type="match status" value="1"/>
</dbReference>
<evidence type="ECO:0000256" key="6">
    <source>
        <dbReference type="SAM" id="MobiDB-lite"/>
    </source>
</evidence>
<accession>N6ZWU1</accession>
<dbReference type="PROSITE" id="PS50045">
    <property type="entry name" value="SIGMA54_INTERACT_4"/>
    <property type="match status" value="1"/>
</dbReference>
<dbReference type="InterPro" id="IPR025943">
    <property type="entry name" value="Sigma_54_int_dom_ATP-bd_2"/>
</dbReference>
<dbReference type="FunFam" id="3.40.50.300:FF:000006">
    <property type="entry name" value="DNA-binding transcriptional regulator NtrC"/>
    <property type="match status" value="1"/>
</dbReference>
<organism evidence="8 9">
    <name type="scientific">Thauera phenylacetica B4P</name>
    <dbReference type="NCBI Taxonomy" id="1234382"/>
    <lineage>
        <taxon>Bacteria</taxon>
        <taxon>Pseudomonadati</taxon>
        <taxon>Pseudomonadota</taxon>
        <taxon>Betaproteobacteria</taxon>
        <taxon>Rhodocyclales</taxon>
        <taxon>Zoogloeaceae</taxon>
        <taxon>Thauera</taxon>
    </lineage>
</organism>
<dbReference type="InterPro" id="IPR003593">
    <property type="entry name" value="AAA+_ATPase"/>
</dbReference>